<name>J9G844_9ZZZZ</name>
<comment type="caution">
    <text evidence="1">The sequence shown here is derived from an EMBL/GenBank/DDBJ whole genome shotgun (WGS) entry which is preliminary data.</text>
</comment>
<sequence length="409" mass="43393">MYNFVKKGALLLLTVGLAVNLASCDDDCGECNAPSVTPPTVSVAPNTLSGVIYSKDGNGIEGATVTLKDGVTTTTDAQGAYKFDNVAAGTYMVTVKANEQHFLPAQGQVVVTKTGSTQHVLWSSVLMPFKESTPVKLLPTAETEVENAIETDALAGNDKAEVQVDLVIPALEDLDGVDAAADVQMTVYPIYNATQAEQARSLVENTLLVGSVLTCNNPAAQLKAGKFVELTYNVDAALAQAVQVLKLVDGQWVAANHEVKNDQVIVKADAFTAYGLFLDVTFNENASTQLVEFDNTKWDNLYGAQSLEVKDVNFAYQSGTEVELNATNVLSALLVEKLAQRYGSKAVTLEGSHPVNITLPVGTKLFMSGSQQVKNVTASAKGEKANGKVFGAVSVKAETYNRDHFGGSN</sequence>
<reference evidence="1" key="1">
    <citation type="journal article" date="2012" name="PLoS ONE">
        <title>Gene sets for utilization of primary and secondary nutrition supplies in the distal gut of endangered iberian lynx.</title>
        <authorList>
            <person name="Alcaide M."/>
            <person name="Messina E."/>
            <person name="Richter M."/>
            <person name="Bargiela R."/>
            <person name="Peplies J."/>
            <person name="Huws S.A."/>
            <person name="Newbold C.J."/>
            <person name="Golyshin P.N."/>
            <person name="Simon M.A."/>
            <person name="Lopez G."/>
            <person name="Yakimov M.M."/>
            <person name="Ferrer M."/>
        </authorList>
    </citation>
    <scope>NUCLEOTIDE SEQUENCE</scope>
</reference>
<dbReference type="AlphaFoldDB" id="J9G844"/>
<organism evidence="1">
    <name type="scientific">gut metagenome</name>
    <dbReference type="NCBI Taxonomy" id="749906"/>
    <lineage>
        <taxon>unclassified sequences</taxon>
        <taxon>metagenomes</taxon>
        <taxon>organismal metagenomes</taxon>
    </lineage>
</organism>
<evidence type="ECO:0000313" key="1">
    <source>
        <dbReference type="EMBL" id="EJW95639.1"/>
    </source>
</evidence>
<dbReference type="Pfam" id="PF13620">
    <property type="entry name" value="CarboxypepD_reg"/>
    <property type="match status" value="1"/>
</dbReference>
<protein>
    <submittedName>
        <fullName evidence="1">Uncharacterized protein</fullName>
    </submittedName>
</protein>
<dbReference type="SUPFAM" id="SSF49478">
    <property type="entry name" value="Cna protein B-type domain"/>
    <property type="match status" value="1"/>
</dbReference>
<proteinExistence type="predicted"/>
<accession>J9G844</accession>
<dbReference type="EMBL" id="AMCI01005699">
    <property type="protein sequence ID" value="EJW95639.1"/>
    <property type="molecule type" value="Genomic_DNA"/>
</dbReference>
<dbReference type="Gene3D" id="2.60.40.1120">
    <property type="entry name" value="Carboxypeptidase-like, regulatory domain"/>
    <property type="match status" value="1"/>
</dbReference>
<gene>
    <name evidence="1" type="ORF">EVA_16252</name>
</gene>